<protein>
    <recommendedName>
        <fullName evidence="4">DEAD/DEAH box helicase domain-containing protein</fullName>
    </recommendedName>
</protein>
<dbReference type="SUPFAM" id="SSF48179">
    <property type="entry name" value="6-phosphogluconate dehydrogenase C-terminal domain-like"/>
    <property type="match status" value="1"/>
</dbReference>
<dbReference type="Proteomes" id="UP001219525">
    <property type="component" value="Unassembled WGS sequence"/>
</dbReference>
<dbReference type="InterPro" id="IPR008927">
    <property type="entry name" value="6-PGluconate_DH-like_C_sf"/>
</dbReference>
<accession>A0AAD6Y4U7</accession>
<gene>
    <name evidence="2" type="ORF">GGX14DRAFT_404806</name>
</gene>
<sequence length="635" mass="69583">MFKRGVQHAKGKQTQWYVQGQVLGDSATKHGGYFLMGPNRGFILGSSILVSAAGSTGLPRSSWPASAAKQFYSLLGIGLALFSRREHIIPRQLESPHTLRHAHDILVPMLPPWLLQAVFLLWGAAITHAFTFSSPEGFTLVRKILLSALPTFEPHSYQMEGVCKVLDKIDLVAFTPTGSGKTGFLFLTILVMIAITADPSLCPTVTFPKDPVIVVVCPTNSIEQQMVYGVTPDCGVSILLNENDWDGVVFQGLSSKGAEGAVDTKNWPAGLYLSILEELDVVRCSGQERRDLVRCQRGAGKVTGTSTWRHILNSEIIARLGTGSSRTSTDGSEQACLRSGEPLGDPAEHRDPRPHAPMRIAVAGCTSSRCPLAACASPKTARPLIACTSPVAQYPPLAARARVATHWLLVAGRFSLPLPVARAASLFSALPATYTHTRRLLPDVHINIHFPRRSSAAHVNGVAISRLAFNRRLGRRGWTNPEKRFTAGEVQADVRAHAKSSTNNVPTLAGFFFPIFARVWWPQPRPFPSLPPRWYRIFFCRYSRVLGVKRGVFEMLDGVGLDVALDIDNRHVRAELLKSMVDAGNLVIKSGKGFCDHPPHTPIAEDHIVFLDIVKARSVHTPSTDTRETPEIWTH</sequence>
<feature type="region of interest" description="Disordered" evidence="1">
    <location>
        <begin position="322"/>
        <end position="354"/>
    </location>
</feature>
<proteinExistence type="predicted"/>
<evidence type="ECO:0000256" key="1">
    <source>
        <dbReference type="SAM" id="MobiDB-lite"/>
    </source>
</evidence>
<organism evidence="2 3">
    <name type="scientific">Mycena pura</name>
    <dbReference type="NCBI Taxonomy" id="153505"/>
    <lineage>
        <taxon>Eukaryota</taxon>
        <taxon>Fungi</taxon>
        <taxon>Dikarya</taxon>
        <taxon>Basidiomycota</taxon>
        <taxon>Agaricomycotina</taxon>
        <taxon>Agaricomycetes</taxon>
        <taxon>Agaricomycetidae</taxon>
        <taxon>Agaricales</taxon>
        <taxon>Marasmiineae</taxon>
        <taxon>Mycenaceae</taxon>
        <taxon>Mycena</taxon>
    </lineage>
</organism>
<dbReference type="SUPFAM" id="SSF52540">
    <property type="entry name" value="P-loop containing nucleoside triphosphate hydrolases"/>
    <property type="match status" value="1"/>
</dbReference>
<evidence type="ECO:0008006" key="4">
    <source>
        <dbReference type="Google" id="ProtNLM"/>
    </source>
</evidence>
<comment type="caution">
    <text evidence="2">The sequence shown here is derived from an EMBL/GenBank/DDBJ whole genome shotgun (WGS) entry which is preliminary data.</text>
</comment>
<reference evidence="2" key="1">
    <citation type="submission" date="2023-03" db="EMBL/GenBank/DDBJ databases">
        <title>Massive genome expansion in bonnet fungi (Mycena s.s.) driven by repeated elements and novel gene families across ecological guilds.</title>
        <authorList>
            <consortium name="Lawrence Berkeley National Laboratory"/>
            <person name="Harder C.B."/>
            <person name="Miyauchi S."/>
            <person name="Viragh M."/>
            <person name="Kuo A."/>
            <person name="Thoen E."/>
            <person name="Andreopoulos B."/>
            <person name="Lu D."/>
            <person name="Skrede I."/>
            <person name="Drula E."/>
            <person name="Henrissat B."/>
            <person name="Morin E."/>
            <person name="Kohler A."/>
            <person name="Barry K."/>
            <person name="LaButti K."/>
            <person name="Morin E."/>
            <person name="Salamov A."/>
            <person name="Lipzen A."/>
            <person name="Mereny Z."/>
            <person name="Hegedus B."/>
            <person name="Baldrian P."/>
            <person name="Stursova M."/>
            <person name="Weitz H."/>
            <person name="Taylor A."/>
            <person name="Grigoriev I.V."/>
            <person name="Nagy L.G."/>
            <person name="Martin F."/>
            <person name="Kauserud H."/>
        </authorList>
    </citation>
    <scope>NUCLEOTIDE SEQUENCE</scope>
    <source>
        <strain evidence="2">9144</strain>
    </source>
</reference>
<dbReference type="Gene3D" id="1.10.1040.50">
    <property type="match status" value="1"/>
</dbReference>
<keyword evidence="3" id="KW-1185">Reference proteome</keyword>
<dbReference type="InterPro" id="IPR027417">
    <property type="entry name" value="P-loop_NTPase"/>
</dbReference>
<dbReference type="Gene3D" id="3.40.50.300">
    <property type="entry name" value="P-loop containing nucleotide triphosphate hydrolases"/>
    <property type="match status" value="1"/>
</dbReference>
<dbReference type="EMBL" id="JARJCW010000100">
    <property type="protein sequence ID" value="KAJ7194175.1"/>
    <property type="molecule type" value="Genomic_DNA"/>
</dbReference>
<name>A0AAD6Y4U7_9AGAR</name>
<evidence type="ECO:0000313" key="3">
    <source>
        <dbReference type="Proteomes" id="UP001219525"/>
    </source>
</evidence>
<dbReference type="AlphaFoldDB" id="A0AAD6Y4U7"/>
<evidence type="ECO:0000313" key="2">
    <source>
        <dbReference type="EMBL" id="KAJ7194175.1"/>
    </source>
</evidence>
<feature type="compositionally biased region" description="Low complexity" evidence="1">
    <location>
        <begin position="322"/>
        <end position="332"/>
    </location>
</feature>